<dbReference type="Proteomes" id="UP001500016">
    <property type="component" value="Unassembled WGS sequence"/>
</dbReference>
<feature type="region of interest" description="Disordered" evidence="1">
    <location>
        <begin position="86"/>
        <end position="105"/>
    </location>
</feature>
<evidence type="ECO:0000313" key="3">
    <source>
        <dbReference type="Proteomes" id="UP001500016"/>
    </source>
</evidence>
<dbReference type="EMBL" id="BAAAPE010000007">
    <property type="protein sequence ID" value="GAA2071576.1"/>
    <property type="molecule type" value="Genomic_DNA"/>
</dbReference>
<gene>
    <name evidence="2" type="ORF">GCM10009801_23370</name>
</gene>
<evidence type="ECO:0000313" key="2">
    <source>
        <dbReference type="EMBL" id="GAA2071576.1"/>
    </source>
</evidence>
<evidence type="ECO:0000256" key="1">
    <source>
        <dbReference type="SAM" id="MobiDB-lite"/>
    </source>
</evidence>
<name>A0ABN2VU09_9ACTN</name>
<comment type="caution">
    <text evidence="2">The sequence shown here is derived from an EMBL/GenBank/DDBJ whole genome shotgun (WGS) entry which is preliminary data.</text>
</comment>
<feature type="region of interest" description="Disordered" evidence="1">
    <location>
        <begin position="1"/>
        <end position="20"/>
    </location>
</feature>
<reference evidence="2 3" key="1">
    <citation type="journal article" date="2019" name="Int. J. Syst. Evol. Microbiol.">
        <title>The Global Catalogue of Microorganisms (GCM) 10K type strain sequencing project: providing services to taxonomists for standard genome sequencing and annotation.</title>
        <authorList>
            <consortium name="The Broad Institute Genomics Platform"/>
            <consortium name="The Broad Institute Genome Sequencing Center for Infectious Disease"/>
            <person name="Wu L."/>
            <person name="Ma J."/>
        </authorList>
    </citation>
    <scope>NUCLEOTIDE SEQUENCE [LARGE SCALE GENOMIC DNA]</scope>
    <source>
        <strain evidence="2 3">JCM 15478</strain>
    </source>
</reference>
<accession>A0ABN2VU09</accession>
<protein>
    <submittedName>
        <fullName evidence="2">Uncharacterized protein</fullName>
    </submittedName>
</protein>
<sequence length="105" mass="10273">MGAPAASTATAQRATEASSRLRTLALRLPGATGAAGATGTVDAADPADPAVASGAGGAAEVVAVAAVAWGTTGFRSCFFRTRARNLVPPAPGEPGWHSPTCVARD</sequence>
<keyword evidence="3" id="KW-1185">Reference proteome</keyword>
<proteinExistence type="predicted"/>
<organism evidence="2 3">
    <name type="scientific">Streptomyces albiaxialis</name>
    <dbReference type="NCBI Taxonomy" id="329523"/>
    <lineage>
        <taxon>Bacteria</taxon>
        <taxon>Bacillati</taxon>
        <taxon>Actinomycetota</taxon>
        <taxon>Actinomycetes</taxon>
        <taxon>Kitasatosporales</taxon>
        <taxon>Streptomycetaceae</taxon>
        <taxon>Streptomyces</taxon>
    </lineage>
</organism>